<sequence length="206" mass="23215">MFHQHWPHHIRFIDAPPEGGANTPADPEQNVQDEPEGADVDWQAKYREAIAHSRDWEKKAKANKSAADELEQLKASQMSEAEKTAQHMQELEAKVAAYEAEKQQAEWKRDVAAKTGIPAEALKGSTLEEIQAHAETLKQIFKPAPKLPNVPDPAKHPEGKTADERAKAYVRSLFGEATDLPTHHKPHHSKEPSWCFPPIRCCCRRK</sequence>
<dbReference type="STRING" id="1437608.GCA_000771645_01894"/>
<keyword evidence="3" id="KW-0067">ATP-binding</keyword>
<dbReference type="AlphaFoldDB" id="A0A086ZU20"/>
<protein>
    <submittedName>
        <fullName evidence="3">Helicase</fullName>
    </submittedName>
</protein>
<name>A0A086ZU20_9BIFI</name>
<keyword evidence="1" id="KW-0175">Coiled coil</keyword>
<comment type="caution">
    <text evidence="3">The sequence shown here is derived from an EMBL/GenBank/DDBJ whole genome shotgun (WGS) entry which is preliminary data.</text>
</comment>
<dbReference type="eggNOG" id="ENOG5033MJH">
    <property type="taxonomic scope" value="Bacteria"/>
</dbReference>
<keyword evidence="3" id="KW-0378">Hydrolase</keyword>
<evidence type="ECO:0000313" key="3">
    <source>
        <dbReference type="EMBL" id="KFI50020.1"/>
    </source>
</evidence>
<dbReference type="GO" id="GO:0004386">
    <property type="term" value="F:helicase activity"/>
    <property type="evidence" value="ECO:0007669"/>
    <property type="project" value="UniProtKB-KW"/>
</dbReference>
<reference evidence="3 4" key="1">
    <citation type="submission" date="2014-03" db="EMBL/GenBank/DDBJ databases">
        <title>Genomics of Bifidobacteria.</title>
        <authorList>
            <person name="Ventura M."/>
            <person name="Milani C."/>
            <person name="Lugli G.A."/>
        </authorList>
    </citation>
    <scope>NUCLEOTIDE SEQUENCE [LARGE SCALE GENOMIC DNA]</scope>
    <source>
        <strain evidence="3 4">DSM 23969</strain>
    </source>
</reference>
<evidence type="ECO:0000256" key="2">
    <source>
        <dbReference type="SAM" id="MobiDB-lite"/>
    </source>
</evidence>
<organism evidence="3 4">
    <name type="scientific">Bifidobacterium biavatii DSM 23969</name>
    <dbReference type="NCBI Taxonomy" id="1437608"/>
    <lineage>
        <taxon>Bacteria</taxon>
        <taxon>Bacillati</taxon>
        <taxon>Actinomycetota</taxon>
        <taxon>Actinomycetes</taxon>
        <taxon>Bifidobacteriales</taxon>
        <taxon>Bifidobacteriaceae</taxon>
        <taxon>Bifidobacterium</taxon>
    </lineage>
</organism>
<proteinExistence type="predicted"/>
<dbReference type="EMBL" id="JGYN01000018">
    <property type="protein sequence ID" value="KFI50020.1"/>
    <property type="molecule type" value="Genomic_DNA"/>
</dbReference>
<keyword evidence="3" id="KW-0347">Helicase</keyword>
<evidence type="ECO:0000313" key="4">
    <source>
        <dbReference type="Proteomes" id="UP000029108"/>
    </source>
</evidence>
<dbReference type="Proteomes" id="UP000029108">
    <property type="component" value="Unassembled WGS sequence"/>
</dbReference>
<feature type="coiled-coil region" evidence="1">
    <location>
        <begin position="74"/>
        <end position="108"/>
    </location>
</feature>
<feature type="region of interest" description="Disordered" evidence="2">
    <location>
        <begin position="12"/>
        <end position="39"/>
    </location>
</feature>
<dbReference type="RefSeq" id="WP_238548458.1">
    <property type="nucleotide sequence ID" value="NZ_JGYN01000018.1"/>
</dbReference>
<keyword evidence="3" id="KW-0547">Nucleotide-binding</keyword>
<accession>A0A086ZU20</accession>
<evidence type="ECO:0000256" key="1">
    <source>
        <dbReference type="SAM" id="Coils"/>
    </source>
</evidence>
<gene>
    <name evidence="3" type="ORF">BBIA_2153</name>
</gene>
<keyword evidence="4" id="KW-1185">Reference proteome</keyword>